<dbReference type="InterPro" id="IPR019814">
    <property type="entry name" value="Translation_initiation_fac_3_N"/>
</dbReference>
<evidence type="ECO:0000256" key="3">
    <source>
        <dbReference type="ARBA" id="ARBA00022917"/>
    </source>
</evidence>
<evidence type="ECO:0000313" key="10">
    <source>
        <dbReference type="EMBL" id="PKK91619.1"/>
    </source>
</evidence>
<name>A0A2N1PTF0_9BACT</name>
<evidence type="ECO:0000256" key="5">
    <source>
        <dbReference type="NCBIfam" id="TIGR00168"/>
    </source>
</evidence>
<dbReference type="GO" id="GO:0005829">
    <property type="term" value="C:cytosol"/>
    <property type="evidence" value="ECO:0007669"/>
    <property type="project" value="TreeGrafter"/>
</dbReference>
<keyword evidence="3 4" id="KW-0648">Protein biosynthesis</keyword>
<dbReference type="GO" id="GO:0043022">
    <property type="term" value="F:ribosome binding"/>
    <property type="evidence" value="ECO:0007669"/>
    <property type="project" value="UniProtKB-ARBA"/>
</dbReference>
<evidence type="ECO:0000256" key="1">
    <source>
        <dbReference type="ARBA" id="ARBA00005439"/>
    </source>
</evidence>
<gene>
    <name evidence="4" type="primary">infC</name>
    <name evidence="10" type="ORF">CVV64_02815</name>
</gene>
<keyword evidence="2 4" id="KW-0396">Initiation factor</keyword>
<dbReference type="SUPFAM" id="SSF55200">
    <property type="entry name" value="Translation initiation factor IF3, C-terminal domain"/>
    <property type="match status" value="1"/>
</dbReference>
<feature type="domain" description="Translation initiation factor 3 C-terminal" evidence="8">
    <location>
        <begin position="88"/>
        <end position="174"/>
    </location>
</feature>
<dbReference type="SUPFAM" id="SSF54364">
    <property type="entry name" value="Translation initiation factor IF3, N-terminal domain"/>
    <property type="match status" value="1"/>
</dbReference>
<evidence type="ECO:0000256" key="7">
    <source>
        <dbReference type="SAM" id="MobiDB-lite"/>
    </source>
</evidence>
<dbReference type="PROSITE" id="PS00938">
    <property type="entry name" value="IF3"/>
    <property type="match status" value="1"/>
</dbReference>
<dbReference type="FunFam" id="3.30.110.10:FF:000001">
    <property type="entry name" value="Translation initiation factor IF-3"/>
    <property type="match status" value="1"/>
</dbReference>
<dbReference type="InterPro" id="IPR036788">
    <property type="entry name" value="T_IF-3_C_sf"/>
</dbReference>
<dbReference type="InterPro" id="IPR001288">
    <property type="entry name" value="Translation_initiation_fac_3"/>
</dbReference>
<accession>A0A2N1PTF0</accession>
<dbReference type="PANTHER" id="PTHR10938">
    <property type="entry name" value="TRANSLATION INITIATION FACTOR IF-3"/>
    <property type="match status" value="1"/>
</dbReference>
<dbReference type="HAMAP" id="MF_00080">
    <property type="entry name" value="IF_3"/>
    <property type="match status" value="1"/>
</dbReference>
<dbReference type="GO" id="GO:0016020">
    <property type="term" value="C:membrane"/>
    <property type="evidence" value="ECO:0007669"/>
    <property type="project" value="TreeGrafter"/>
</dbReference>
<dbReference type="FunFam" id="3.10.20.80:FF:000001">
    <property type="entry name" value="Translation initiation factor IF-3"/>
    <property type="match status" value="1"/>
</dbReference>
<evidence type="ECO:0000256" key="2">
    <source>
        <dbReference type="ARBA" id="ARBA00022540"/>
    </source>
</evidence>
<dbReference type="GO" id="GO:0032790">
    <property type="term" value="P:ribosome disassembly"/>
    <property type="evidence" value="ECO:0007669"/>
    <property type="project" value="TreeGrafter"/>
</dbReference>
<feature type="domain" description="Translation initiation factor 3 N-terminal" evidence="9">
    <location>
        <begin position="12"/>
        <end position="81"/>
    </location>
</feature>
<dbReference type="NCBIfam" id="TIGR00168">
    <property type="entry name" value="infC"/>
    <property type="match status" value="1"/>
</dbReference>
<evidence type="ECO:0000256" key="4">
    <source>
        <dbReference type="HAMAP-Rule" id="MF_00080"/>
    </source>
</evidence>
<evidence type="ECO:0000259" key="8">
    <source>
        <dbReference type="Pfam" id="PF00707"/>
    </source>
</evidence>
<dbReference type="InterPro" id="IPR019815">
    <property type="entry name" value="Translation_initiation_fac_3_C"/>
</dbReference>
<dbReference type="Pfam" id="PF05198">
    <property type="entry name" value="IF3_N"/>
    <property type="match status" value="1"/>
</dbReference>
<comment type="subunit">
    <text evidence="4 6">Monomer.</text>
</comment>
<organism evidence="10 11">
    <name type="scientific">Candidatus Wallbacteria bacterium HGW-Wallbacteria-1</name>
    <dbReference type="NCBI Taxonomy" id="2013854"/>
    <lineage>
        <taxon>Bacteria</taxon>
        <taxon>Candidatus Walliibacteriota</taxon>
    </lineage>
</organism>
<evidence type="ECO:0000313" key="11">
    <source>
        <dbReference type="Proteomes" id="UP000233256"/>
    </source>
</evidence>
<evidence type="ECO:0000259" key="9">
    <source>
        <dbReference type="Pfam" id="PF05198"/>
    </source>
</evidence>
<dbReference type="GO" id="GO:0003743">
    <property type="term" value="F:translation initiation factor activity"/>
    <property type="evidence" value="ECO:0007669"/>
    <property type="project" value="UniProtKB-UniRule"/>
</dbReference>
<protein>
    <recommendedName>
        <fullName evidence="4 5">Translation initiation factor IF-3</fullName>
    </recommendedName>
</protein>
<comment type="subcellular location">
    <subcellularLocation>
        <location evidence="4 6">Cytoplasm</location>
    </subcellularLocation>
</comment>
<comment type="caution">
    <text evidence="10">The sequence shown here is derived from an EMBL/GenBank/DDBJ whole genome shotgun (WGS) entry which is preliminary data.</text>
</comment>
<comment type="function">
    <text evidence="4 6">IF-3 binds to the 30S ribosomal subunit and shifts the equilibrium between 70S ribosomes and their 50S and 30S subunits in favor of the free subunits, thus enhancing the availability of 30S subunits on which protein synthesis initiation begins.</text>
</comment>
<evidence type="ECO:0000256" key="6">
    <source>
        <dbReference type="RuleBase" id="RU000646"/>
    </source>
</evidence>
<dbReference type="Gene3D" id="3.10.20.80">
    <property type="entry name" value="Translation initiation factor 3 (IF-3), N-terminal domain"/>
    <property type="match status" value="1"/>
</dbReference>
<reference evidence="10 11" key="1">
    <citation type="journal article" date="2017" name="ISME J.">
        <title>Potential for microbial H2 and metal transformations associated with novel bacteria and archaea in deep terrestrial subsurface sediments.</title>
        <authorList>
            <person name="Hernsdorf A.W."/>
            <person name="Amano Y."/>
            <person name="Miyakawa K."/>
            <person name="Ise K."/>
            <person name="Suzuki Y."/>
            <person name="Anantharaman K."/>
            <person name="Probst A."/>
            <person name="Burstein D."/>
            <person name="Thomas B.C."/>
            <person name="Banfield J.F."/>
        </authorList>
    </citation>
    <scope>NUCLEOTIDE SEQUENCE [LARGE SCALE GENOMIC DNA]</scope>
    <source>
        <strain evidence="10">HGW-Wallbacteria-1</strain>
    </source>
</reference>
<dbReference type="PANTHER" id="PTHR10938:SF0">
    <property type="entry name" value="TRANSLATION INITIATION FACTOR IF-3, MITOCHONDRIAL"/>
    <property type="match status" value="1"/>
</dbReference>
<dbReference type="InterPro" id="IPR036787">
    <property type="entry name" value="T_IF-3_N_sf"/>
</dbReference>
<dbReference type="EMBL" id="PGXC01000002">
    <property type="protein sequence ID" value="PKK91619.1"/>
    <property type="molecule type" value="Genomic_DNA"/>
</dbReference>
<sequence>MNQRGKENKPRINNQIRCSEVRLIDGDGNQVGIVAVSKALEIAALAEMDLVEVAPAANPPVCRVMDFGKFRFEQNKKLKEAKKKQKSIVVKEVKFRPKIDSHDFITKVKMIDKFLGMNCRVKVTIMFRGREMAYQNRGRDILDRVIETIGPDMVTVEQTIKTEGRNMHMTIAPKPSYKSIYAKDGDEELMDDMAELENDLDVDVDDDLDMDDDDLDMGSEDISEDSIDSAEVDENKVS</sequence>
<keyword evidence="4" id="KW-0963">Cytoplasm</keyword>
<feature type="compositionally biased region" description="Acidic residues" evidence="7">
    <location>
        <begin position="192"/>
        <end position="232"/>
    </location>
</feature>
<dbReference type="Pfam" id="PF00707">
    <property type="entry name" value="IF3_C"/>
    <property type="match status" value="1"/>
</dbReference>
<proteinExistence type="inferred from homology"/>
<dbReference type="InterPro" id="IPR019813">
    <property type="entry name" value="Translation_initiation_fac3_CS"/>
</dbReference>
<comment type="similarity">
    <text evidence="1 4 6">Belongs to the IF-3 family.</text>
</comment>
<dbReference type="Proteomes" id="UP000233256">
    <property type="component" value="Unassembled WGS sequence"/>
</dbReference>
<dbReference type="AlphaFoldDB" id="A0A2N1PTF0"/>
<dbReference type="Gene3D" id="3.30.110.10">
    <property type="entry name" value="Translation initiation factor 3 (IF-3), C-terminal domain"/>
    <property type="match status" value="1"/>
</dbReference>
<feature type="region of interest" description="Disordered" evidence="7">
    <location>
        <begin position="192"/>
        <end position="238"/>
    </location>
</feature>